<evidence type="ECO:0000313" key="13">
    <source>
        <dbReference type="Proteomes" id="UP000029050"/>
    </source>
</evidence>
<dbReference type="Gene3D" id="3.30.70.890">
    <property type="entry name" value="GHMP kinase, C-terminal domain"/>
    <property type="match status" value="1"/>
</dbReference>
<dbReference type="RefSeq" id="WP_051921538.1">
    <property type="nucleotide sequence ID" value="NZ_JGZI01000008.1"/>
</dbReference>
<organism evidence="12 13">
    <name type="scientific">Bifidobacterium psychraerophilum</name>
    <dbReference type="NCBI Taxonomy" id="218140"/>
    <lineage>
        <taxon>Bacteria</taxon>
        <taxon>Bacillati</taxon>
        <taxon>Actinomycetota</taxon>
        <taxon>Actinomycetes</taxon>
        <taxon>Bifidobacteriales</taxon>
        <taxon>Bifidobacteriaceae</taxon>
        <taxon>Bifidobacterium</taxon>
    </lineage>
</organism>
<evidence type="ECO:0000256" key="7">
    <source>
        <dbReference type="ARBA" id="ARBA00022840"/>
    </source>
</evidence>
<dbReference type="InterPro" id="IPR013750">
    <property type="entry name" value="GHMP_kinase_C_dom"/>
</dbReference>
<evidence type="ECO:0000256" key="1">
    <source>
        <dbReference type="ARBA" id="ARBA00009684"/>
    </source>
</evidence>
<gene>
    <name evidence="9" type="primary">ispE</name>
    <name evidence="12" type="ORF">BPSY_0534</name>
</gene>
<evidence type="ECO:0000256" key="9">
    <source>
        <dbReference type="HAMAP-Rule" id="MF_00061"/>
    </source>
</evidence>
<dbReference type="GeneID" id="98299747"/>
<evidence type="ECO:0000256" key="8">
    <source>
        <dbReference type="ARBA" id="ARBA00032554"/>
    </source>
</evidence>
<protein>
    <recommendedName>
        <fullName evidence="3 9">4-diphosphocytidyl-2-C-methyl-D-erythritol kinase</fullName>
        <shortName evidence="9">CMK</shortName>
        <ecNumber evidence="2 9">2.7.1.148</ecNumber>
    </recommendedName>
    <alternativeName>
        <fullName evidence="8 9">4-(cytidine-5'-diphospho)-2-C-methyl-D-erythritol kinase</fullName>
    </alternativeName>
</protein>
<dbReference type="HAMAP" id="MF_00061">
    <property type="entry name" value="IspE"/>
    <property type="match status" value="1"/>
</dbReference>
<dbReference type="InterPro" id="IPR036554">
    <property type="entry name" value="GHMP_kinase_C_sf"/>
</dbReference>
<comment type="catalytic activity">
    <reaction evidence="9">
        <text>4-CDP-2-C-methyl-D-erythritol + ATP = 4-CDP-2-C-methyl-D-erythritol 2-phosphate + ADP + H(+)</text>
        <dbReference type="Rhea" id="RHEA:18437"/>
        <dbReference type="ChEBI" id="CHEBI:15378"/>
        <dbReference type="ChEBI" id="CHEBI:30616"/>
        <dbReference type="ChEBI" id="CHEBI:57823"/>
        <dbReference type="ChEBI" id="CHEBI:57919"/>
        <dbReference type="ChEBI" id="CHEBI:456216"/>
        <dbReference type="EC" id="2.7.1.148"/>
    </reaction>
</comment>
<dbReference type="PANTHER" id="PTHR43527">
    <property type="entry name" value="4-DIPHOSPHOCYTIDYL-2-C-METHYL-D-ERYTHRITOL KINASE, CHLOROPLASTIC"/>
    <property type="match status" value="1"/>
</dbReference>
<dbReference type="STRING" id="218140.BPSY_0534"/>
<evidence type="ECO:0000256" key="4">
    <source>
        <dbReference type="ARBA" id="ARBA00022679"/>
    </source>
</evidence>
<dbReference type="InterPro" id="IPR020568">
    <property type="entry name" value="Ribosomal_Su5_D2-typ_SF"/>
</dbReference>
<evidence type="ECO:0000256" key="2">
    <source>
        <dbReference type="ARBA" id="ARBA00012052"/>
    </source>
</evidence>
<dbReference type="GO" id="GO:0050515">
    <property type="term" value="F:4-(cytidine 5'-diphospho)-2-C-methyl-D-erythritol kinase activity"/>
    <property type="evidence" value="ECO:0007669"/>
    <property type="project" value="UniProtKB-UniRule"/>
</dbReference>
<dbReference type="UniPathway" id="UPA00056">
    <property type="reaction ID" value="UER00094"/>
</dbReference>
<dbReference type="SUPFAM" id="SSF55060">
    <property type="entry name" value="GHMP Kinase, C-terminal domain"/>
    <property type="match status" value="1"/>
</dbReference>
<evidence type="ECO:0000256" key="3">
    <source>
        <dbReference type="ARBA" id="ARBA00017473"/>
    </source>
</evidence>
<dbReference type="PANTHER" id="PTHR43527:SF2">
    <property type="entry name" value="4-DIPHOSPHOCYTIDYL-2-C-METHYL-D-ERYTHRITOL KINASE, CHLOROPLASTIC"/>
    <property type="match status" value="1"/>
</dbReference>
<reference evidence="12 13" key="1">
    <citation type="submission" date="2014-03" db="EMBL/GenBank/DDBJ databases">
        <title>Genomics of Bifidobacteria.</title>
        <authorList>
            <person name="Ventura M."/>
            <person name="Milani C."/>
            <person name="Lugli G.A."/>
        </authorList>
    </citation>
    <scope>NUCLEOTIDE SEQUENCE [LARGE SCALE GENOMIC DNA]</scope>
    <source>
        <strain evidence="12 13">LMG 21775</strain>
    </source>
</reference>
<dbReference type="eggNOG" id="COG1947">
    <property type="taxonomic scope" value="Bacteria"/>
</dbReference>
<dbReference type="EMBL" id="JGZI01000008">
    <property type="protein sequence ID" value="KFI82744.1"/>
    <property type="molecule type" value="Genomic_DNA"/>
</dbReference>
<keyword evidence="7 9" id="KW-0067">ATP-binding</keyword>
<keyword evidence="5 9" id="KW-0547">Nucleotide-binding</keyword>
<dbReference type="GO" id="GO:0005524">
    <property type="term" value="F:ATP binding"/>
    <property type="evidence" value="ECO:0007669"/>
    <property type="project" value="UniProtKB-UniRule"/>
</dbReference>
<keyword evidence="4 9" id="KW-0808">Transferase</keyword>
<dbReference type="OrthoDB" id="3173073at2"/>
<feature type="active site" evidence="9">
    <location>
        <position position="29"/>
    </location>
</feature>
<evidence type="ECO:0000256" key="5">
    <source>
        <dbReference type="ARBA" id="ARBA00022741"/>
    </source>
</evidence>
<feature type="active site" evidence="9">
    <location>
        <position position="179"/>
    </location>
</feature>
<dbReference type="Proteomes" id="UP000029050">
    <property type="component" value="Unassembled WGS sequence"/>
</dbReference>
<comment type="pathway">
    <text evidence="9">Isoprenoid biosynthesis; isopentenyl diphosphate biosynthesis via DXP pathway; isopentenyl diphosphate from 1-deoxy-D-xylulose 5-phosphate: step 3/6.</text>
</comment>
<dbReference type="SUPFAM" id="SSF54211">
    <property type="entry name" value="Ribosomal protein S5 domain 2-like"/>
    <property type="match status" value="1"/>
</dbReference>
<accession>A0A087CHJ4</accession>
<dbReference type="GO" id="GO:0019288">
    <property type="term" value="P:isopentenyl diphosphate biosynthetic process, methylerythritol 4-phosphate pathway"/>
    <property type="evidence" value="ECO:0007669"/>
    <property type="project" value="UniProtKB-UniRule"/>
</dbReference>
<dbReference type="Pfam" id="PF00288">
    <property type="entry name" value="GHMP_kinases_N"/>
    <property type="match status" value="1"/>
</dbReference>
<feature type="binding site" evidence="9">
    <location>
        <begin position="137"/>
        <end position="147"/>
    </location>
    <ligand>
        <name>ATP</name>
        <dbReference type="ChEBI" id="CHEBI:30616"/>
    </ligand>
</feature>
<comment type="similarity">
    <text evidence="1 9">Belongs to the GHMP kinase family. IspE subfamily.</text>
</comment>
<dbReference type="InterPro" id="IPR014721">
    <property type="entry name" value="Ribsml_uS5_D2-typ_fold_subgr"/>
</dbReference>
<dbReference type="PIRSF" id="PIRSF010376">
    <property type="entry name" value="IspE"/>
    <property type="match status" value="1"/>
</dbReference>
<feature type="domain" description="GHMP kinase N-terminal" evidence="10">
    <location>
        <begin position="109"/>
        <end position="187"/>
    </location>
</feature>
<dbReference type="AlphaFoldDB" id="A0A087CHJ4"/>
<evidence type="ECO:0000259" key="10">
    <source>
        <dbReference type="Pfam" id="PF00288"/>
    </source>
</evidence>
<dbReference type="InterPro" id="IPR006204">
    <property type="entry name" value="GHMP_kinase_N_dom"/>
</dbReference>
<evidence type="ECO:0000259" key="11">
    <source>
        <dbReference type="Pfam" id="PF08544"/>
    </source>
</evidence>
<keyword evidence="9" id="KW-0414">Isoprene biosynthesis</keyword>
<comment type="function">
    <text evidence="9">Catalyzes the phosphorylation of the position 2 hydroxy group of 4-diphosphocytidyl-2C-methyl-D-erythritol.</text>
</comment>
<feature type="domain" description="GHMP kinase C-terminal" evidence="11">
    <location>
        <begin position="251"/>
        <end position="307"/>
    </location>
</feature>
<evidence type="ECO:0000313" key="12">
    <source>
        <dbReference type="EMBL" id="KFI82744.1"/>
    </source>
</evidence>
<proteinExistence type="inferred from homology"/>
<keyword evidence="13" id="KW-1185">Reference proteome</keyword>
<dbReference type="InterPro" id="IPR004424">
    <property type="entry name" value="IspE"/>
</dbReference>
<name>A0A087CHJ4_9BIFI</name>
<sequence>MPDPTAGFPASTTTSLPDAASVRIDCPAKTNMMLRVGRERTEAGNRHRLETLYCGIGVYDTVTLRPRRPGSGYTLTLEGEHLGDLAEAGRGAGPGGAKPTVDPAHAIENHAVRALLAMSDAYAIPPDIAITISKGIPVGAGLGGGSADAAGTLLGLKHMWGLAGPTSILEPIASQLGADMPFCLHGGLAIGTGFGQRLRIVEESSELGNKLRAEGFLGETLVGAYRTQLSTAEVYGVFDRLGSDPGDVNDLQRAALQLHPRSGAAIALALSAGATHAFVSGSGPSVIACVKDGDVSAAVQEAWHRHGAVDRSIRALSPVGPVLRAAGAIANASVRQ</sequence>
<dbReference type="Gene3D" id="3.30.230.10">
    <property type="match status" value="1"/>
</dbReference>
<evidence type="ECO:0000256" key="6">
    <source>
        <dbReference type="ARBA" id="ARBA00022777"/>
    </source>
</evidence>
<dbReference type="GO" id="GO:0016114">
    <property type="term" value="P:terpenoid biosynthetic process"/>
    <property type="evidence" value="ECO:0007669"/>
    <property type="project" value="InterPro"/>
</dbReference>
<dbReference type="EC" id="2.7.1.148" evidence="2 9"/>
<comment type="caution">
    <text evidence="12">The sequence shown here is derived from an EMBL/GenBank/DDBJ whole genome shotgun (WGS) entry which is preliminary data.</text>
</comment>
<keyword evidence="6 9" id="KW-0418">Kinase</keyword>
<dbReference type="Pfam" id="PF08544">
    <property type="entry name" value="GHMP_kinases_C"/>
    <property type="match status" value="1"/>
</dbReference>